<feature type="non-terminal residue" evidence="2">
    <location>
        <position position="1"/>
    </location>
</feature>
<feature type="region of interest" description="Disordered" evidence="1">
    <location>
        <begin position="1"/>
        <end position="25"/>
    </location>
</feature>
<dbReference type="EMBL" id="JABFUD020000022">
    <property type="protein sequence ID" value="KAI5062673.1"/>
    <property type="molecule type" value="Genomic_DNA"/>
</dbReference>
<feature type="compositionally biased region" description="Polar residues" evidence="1">
    <location>
        <begin position="1"/>
        <end position="11"/>
    </location>
</feature>
<name>A0A9D4U7Y4_ADICA</name>
<keyword evidence="3" id="KW-1185">Reference proteome</keyword>
<protein>
    <submittedName>
        <fullName evidence="2">Uncharacterized protein</fullName>
    </submittedName>
</protein>
<dbReference type="AlphaFoldDB" id="A0A9D4U7Y4"/>
<proteinExistence type="predicted"/>
<evidence type="ECO:0000313" key="2">
    <source>
        <dbReference type="EMBL" id="KAI5062673.1"/>
    </source>
</evidence>
<accession>A0A9D4U7Y4</accession>
<organism evidence="2 3">
    <name type="scientific">Adiantum capillus-veneris</name>
    <name type="common">Maidenhair fern</name>
    <dbReference type="NCBI Taxonomy" id="13818"/>
    <lineage>
        <taxon>Eukaryota</taxon>
        <taxon>Viridiplantae</taxon>
        <taxon>Streptophyta</taxon>
        <taxon>Embryophyta</taxon>
        <taxon>Tracheophyta</taxon>
        <taxon>Polypodiopsida</taxon>
        <taxon>Polypodiidae</taxon>
        <taxon>Polypodiales</taxon>
        <taxon>Pteridineae</taxon>
        <taxon>Pteridaceae</taxon>
        <taxon>Vittarioideae</taxon>
        <taxon>Adiantum</taxon>
    </lineage>
</organism>
<evidence type="ECO:0000256" key="1">
    <source>
        <dbReference type="SAM" id="MobiDB-lite"/>
    </source>
</evidence>
<reference evidence="2" key="1">
    <citation type="submission" date="2021-01" db="EMBL/GenBank/DDBJ databases">
        <title>Adiantum capillus-veneris genome.</title>
        <authorList>
            <person name="Fang Y."/>
            <person name="Liao Q."/>
        </authorList>
    </citation>
    <scope>NUCLEOTIDE SEQUENCE</scope>
    <source>
        <strain evidence="2">H3</strain>
        <tissue evidence="2">Leaf</tissue>
    </source>
</reference>
<feature type="region of interest" description="Disordered" evidence="1">
    <location>
        <begin position="109"/>
        <end position="131"/>
    </location>
</feature>
<evidence type="ECO:0000313" key="3">
    <source>
        <dbReference type="Proteomes" id="UP000886520"/>
    </source>
</evidence>
<dbReference type="Proteomes" id="UP000886520">
    <property type="component" value="Chromosome 22"/>
</dbReference>
<sequence>GLRPTQSSSIFPSRREADPSTDDVNGLLRQNFKWSADIVSDKSSDPSKKRKWAADVDRTNSGRCEEGNEHDDRFVPRTRTENGYYLSAPRSGFANVRVMNGSSSKRVCVSIPTLPPSRPGQAENGSGDELE</sequence>
<gene>
    <name evidence="2" type="ORF">GOP47_0023212</name>
</gene>
<feature type="region of interest" description="Disordered" evidence="1">
    <location>
        <begin position="39"/>
        <end position="75"/>
    </location>
</feature>
<comment type="caution">
    <text evidence="2">The sequence shown here is derived from an EMBL/GenBank/DDBJ whole genome shotgun (WGS) entry which is preliminary data.</text>
</comment>